<dbReference type="EMBL" id="CM056742">
    <property type="protein sequence ID" value="KAJ8681374.1"/>
    <property type="molecule type" value="Genomic_DNA"/>
</dbReference>
<gene>
    <name evidence="1" type="ORF">QAD02_017161</name>
</gene>
<dbReference type="Proteomes" id="UP001239111">
    <property type="component" value="Chromosome 2"/>
</dbReference>
<evidence type="ECO:0000313" key="1">
    <source>
        <dbReference type="EMBL" id="KAJ8681374.1"/>
    </source>
</evidence>
<organism evidence="1 2">
    <name type="scientific">Eretmocerus hayati</name>
    <dbReference type="NCBI Taxonomy" id="131215"/>
    <lineage>
        <taxon>Eukaryota</taxon>
        <taxon>Metazoa</taxon>
        <taxon>Ecdysozoa</taxon>
        <taxon>Arthropoda</taxon>
        <taxon>Hexapoda</taxon>
        <taxon>Insecta</taxon>
        <taxon>Pterygota</taxon>
        <taxon>Neoptera</taxon>
        <taxon>Endopterygota</taxon>
        <taxon>Hymenoptera</taxon>
        <taxon>Apocrita</taxon>
        <taxon>Proctotrupomorpha</taxon>
        <taxon>Chalcidoidea</taxon>
        <taxon>Aphelinidae</taxon>
        <taxon>Aphelininae</taxon>
        <taxon>Eretmocerus</taxon>
    </lineage>
</organism>
<comment type="caution">
    <text evidence="1">The sequence shown here is derived from an EMBL/GenBank/DDBJ whole genome shotgun (WGS) entry which is preliminary data.</text>
</comment>
<accession>A0ACC2PDJ2</accession>
<sequence length="189" mass="20461">MMRGVQLRDGVMNVGAIARQLVCWGIGRAARWCCENGHLASRPMVQSVRISVSMMRALERLLGNWCAGASATQHGGAVRMDISTAGAHLRVEDEGIGAVARQLRVGDPEGANLRVNDEGVVAVSRRVRNAGALATQQSGTTGTRVSKAWPFWTAKTARWQPDDAECATPRQDVEVGVGGAVPPMMWWWR</sequence>
<proteinExistence type="predicted"/>
<protein>
    <submittedName>
        <fullName evidence="1">Uncharacterized protein</fullName>
    </submittedName>
</protein>
<evidence type="ECO:0000313" key="2">
    <source>
        <dbReference type="Proteomes" id="UP001239111"/>
    </source>
</evidence>
<reference evidence="1" key="1">
    <citation type="submission" date="2023-04" db="EMBL/GenBank/DDBJ databases">
        <title>A chromosome-level genome assembly of the parasitoid wasp Eretmocerus hayati.</title>
        <authorList>
            <person name="Zhong Y."/>
            <person name="Liu S."/>
            <person name="Liu Y."/>
        </authorList>
    </citation>
    <scope>NUCLEOTIDE SEQUENCE</scope>
    <source>
        <strain evidence="1">ZJU_SS_LIU_2023</strain>
    </source>
</reference>
<keyword evidence="2" id="KW-1185">Reference proteome</keyword>
<name>A0ACC2PDJ2_9HYME</name>